<keyword evidence="3 5" id="KW-1133">Transmembrane helix</keyword>
<feature type="transmembrane region" description="Helical" evidence="5">
    <location>
        <begin position="176"/>
        <end position="194"/>
    </location>
</feature>
<accession>A0ABS7BHX3</accession>
<dbReference type="InterPro" id="IPR050638">
    <property type="entry name" value="AA-Vitamin_Transporters"/>
</dbReference>
<evidence type="ECO:0000256" key="2">
    <source>
        <dbReference type="ARBA" id="ARBA00022692"/>
    </source>
</evidence>
<feature type="transmembrane region" description="Helical" evidence="5">
    <location>
        <begin position="270"/>
        <end position="290"/>
    </location>
</feature>
<feature type="transmembrane region" description="Helical" evidence="5">
    <location>
        <begin position="237"/>
        <end position="263"/>
    </location>
</feature>
<keyword evidence="4 5" id="KW-0472">Membrane</keyword>
<evidence type="ECO:0000256" key="4">
    <source>
        <dbReference type="ARBA" id="ARBA00023136"/>
    </source>
</evidence>
<gene>
    <name evidence="7" type="ORF">KZ820_00510</name>
</gene>
<organism evidence="7 8">
    <name type="scientific">Sphingomonas citri</name>
    <dbReference type="NCBI Taxonomy" id="2862499"/>
    <lineage>
        <taxon>Bacteria</taxon>
        <taxon>Pseudomonadati</taxon>
        <taxon>Pseudomonadota</taxon>
        <taxon>Alphaproteobacteria</taxon>
        <taxon>Sphingomonadales</taxon>
        <taxon>Sphingomonadaceae</taxon>
        <taxon>Sphingomonas</taxon>
    </lineage>
</organism>
<keyword evidence="8" id="KW-1185">Reference proteome</keyword>
<feature type="transmembrane region" description="Helical" evidence="5">
    <location>
        <begin position="296"/>
        <end position="318"/>
    </location>
</feature>
<dbReference type="PANTHER" id="PTHR32322">
    <property type="entry name" value="INNER MEMBRANE TRANSPORTER"/>
    <property type="match status" value="1"/>
</dbReference>
<evidence type="ECO:0000256" key="3">
    <source>
        <dbReference type="ARBA" id="ARBA00022989"/>
    </source>
</evidence>
<dbReference type="InterPro" id="IPR037185">
    <property type="entry name" value="EmrE-like"/>
</dbReference>
<dbReference type="EMBL" id="JAHXZN010000001">
    <property type="protein sequence ID" value="MBW6529207.1"/>
    <property type="molecule type" value="Genomic_DNA"/>
</dbReference>
<feature type="transmembrane region" description="Helical" evidence="5">
    <location>
        <begin position="64"/>
        <end position="86"/>
    </location>
</feature>
<name>A0ABS7BHX3_9SPHN</name>
<comment type="subcellular location">
    <subcellularLocation>
        <location evidence="1">Membrane</location>
        <topology evidence="1">Multi-pass membrane protein</topology>
    </subcellularLocation>
</comment>
<dbReference type="Pfam" id="PF00892">
    <property type="entry name" value="EamA"/>
    <property type="match status" value="2"/>
</dbReference>
<feature type="transmembrane region" description="Helical" evidence="5">
    <location>
        <begin position="41"/>
        <end position="58"/>
    </location>
</feature>
<reference evidence="7 8" key="1">
    <citation type="submission" date="2021-07" db="EMBL/GenBank/DDBJ databases">
        <title>Sphingomonas sp.</title>
        <authorList>
            <person name="Feng G."/>
            <person name="Li J."/>
            <person name="Pan M."/>
        </authorList>
    </citation>
    <scope>NUCLEOTIDE SEQUENCE [LARGE SCALE GENOMIC DNA]</scope>
    <source>
        <strain evidence="7 8">RRHST34</strain>
    </source>
</reference>
<feature type="transmembrane region" description="Helical" evidence="5">
    <location>
        <begin position="206"/>
        <end position="225"/>
    </location>
</feature>
<dbReference type="SUPFAM" id="SSF103481">
    <property type="entry name" value="Multidrug resistance efflux transporter EmrE"/>
    <property type="match status" value="2"/>
</dbReference>
<evidence type="ECO:0000259" key="6">
    <source>
        <dbReference type="Pfam" id="PF00892"/>
    </source>
</evidence>
<keyword evidence="2 5" id="KW-0812">Transmembrane</keyword>
<evidence type="ECO:0000313" key="8">
    <source>
        <dbReference type="Proteomes" id="UP000759103"/>
    </source>
</evidence>
<dbReference type="PANTHER" id="PTHR32322:SF9">
    <property type="entry name" value="AMINO-ACID METABOLITE EFFLUX PUMP-RELATED"/>
    <property type="match status" value="1"/>
</dbReference>
<evidence type="ECO:0000313" key="7">
    <source>
        <dbReference type="EMBL" id="MBW6529207.1"/>
    </source>
</evidence>
<comment type="caution">
    <text evidence="7">The sequence shown here is derived from an EMBL/GenBank/DDBJ whole genome shotgun (WGS) entry which is preliminary data.</text>
</comment>
<dbReference type="InterPro" id="IPR000620">
    <property type="entry name" value="EamA_dom"/>
</dbReference>
<sequence length="324" mass="33585">MSASVHPTRRSGFTPLAKSAIRRGVSSAAPTTTSTFGARDLAVVVMMNLLWGLNIVAVKEAVVLVPPITAGMLRQLIVLLVCASALRVVPGKMVPLFALGVLSGGLFYVFINLSLAVSDNVGALAIAGQLGVPFSLLLAIAVLRERIHAPRVIGILLAFAGVGLLVFDPAAAREGLGLALTAASSLVWAICSLIQRRLVGVPVLTIYAWIGLLGTLALAAASWWFEPGAIARLPRTPIAALLPIAFSGIGSTVLGHGSMMWLLQRHPVSTVTPLTLAAPVVSVAAASYWFGTLLTWPMVAGGAVAMLGVAIVTIRTAAKGERRA</sequence>
<feature type="domain" description="EamA" evidence="6">
    <location>
        <begin position="44"/>
        <end position="166"/>
    </location>
</feature>
<feature type="transmembrane region" description="Helical" evidence="5">
    <location>
        <begin position="93"/>
        <end position="111"/>
    </location>
</feature>
<dbReference type="Proteomes" id="UP000759103">
    <property type="component" value="Unassembled WGS sequence"/>
</dbReference>
<feature type="transmembrane region" description="Helical" evidence="5">
    <location>
        <begin position="152"/>
        <end position="170"/>
    </location>
</feature>
<protein>
    <submittedName>
        <fullName evidence="7">DMT family transporter</fullName>
    </submittedName>
</protein>
<evidence type="ECO:0000256" key="5">
    <source>
        <dbReference type="SAM" id="Phobius"/>
    </source>
</evidence>
<feature type="domain" description="EamA" evidence="6">
    <location>
        <begin position="176"/>
        <end position="313"/>
    </location>
</feature>
<proteinExistence type="predicted"/>
<feature type="transmembrane region" description="Helical" evidence="5">
    <location>
        <begin position="123"/>
        <end position="143"/>
    </location>
</feature>
<evidence type="ECO:0000256" key="1">
    <source>
        <dbReference type="ARBA" id="ARBA00004141"/>
    </source>
</evidence>